<evidence type="ECO:0000256" key="7">
    <source>
        <dbReference type="PROSITE-ProRule" id="PRU01091"/>
    </source>
</evidence>
<dbReference type="InterPro" id="IPR039420">
    <property type="entry name" value="WalR-like"/>
</dbReference>
<feature type="modified residue" description="4-aspartylphosphate" evidence="6">
    <location>
        <position position="61"/>
    </location>
</feature>
<dbReference type="RefSeq" id="WP_129062071.1">
    <property type="nucleotide sequence ID" value="NZ_NXIE01000004.1"/>
</dbReference>
<dbReference type="Proteomes" id="UP000289718">
    <property type="component" value="Unassembled WGS sequence"/>
</dbReference>
<comment type="caution">
    <text evidence="10">The sequence shown here is derived from an EMBL/GenBank/DDBJ whole genome shotgun (WGS) entry which is preliminary data.</text>
</comment>
<feature type="domain" description="OmpR/PhoB-type" evidence="9">
    <location>
        <begin position="131"/>
        <end position="225"/>
    </location>
</feature>
<dbReference type="SMART" id="SM00448">
    <property type="entry name" value="REC"/>
    <property type="match status" value="1"/>
</dbReference>
<evidence type="ECO:0000256" key="4">
    <source>
        <dbReference type="ARBA" id="ARBA00023125"/>
    </source>
</evidence>
<protein>
    <submittedName>
        <fullName evidence="10">DNA-binding response regulator</fullName>
    </submittedName>
</protein>
<dbReference type="GO" id="GO:0006355">
    <property type="term" value="P:regulation of DNA-templated transcription"/>
    <property type="evidence" value="ECO:0007669"/>
    <property type="project" value="InterPro"/>
</dbReference>
<sequence length="226" mass="27051">MEEFKDKFNTYTVLVVEDDLIIKEKVVTILEFFFKEVYQSDNGIDAYEIFLEEKPDLIISDIEMENDNGIELIKKVRKINLDIPIIVLSAYSKEEYLLKLINLKIAHYILKPATNKKLFEAISIALLKEQKVLLKLCENMYLDTERNLIKYKNEEISLRKKEKYFLELLYKNKDKITNYELIQEYIWTDKYMTQNALKTFIKELRKKLPVQIIENVIQEGYRLVKN</sequence>
<dbReference type="CDD" id="cd00383">
    <property type="entry name" value="trans_reg_C"/>
    <property type="match status" value="1"/>
</dbReference>
<dbReference type="InterPro" id="IPR001867">
    <property type="entry name" value="OmpR/PhoB-type_DNA-bd"/>
</dbReference>
<dbReference type="PROSITE" id="PS50110">
    <property type="entry name" value="RESPONSE_REGULATORY"/>
    <property type="match status" value="1"/>
</dbReference>
<dbReference type="InterPro" id="IPR001789">
    <property type="entry name" value="Sig_transdc_resp-reg_receiver"/>
</dbReference>
<dbReference type="GO" id="GO:0005829">
    <property type="term" value="C:cytosol"/>
    <property type="evidence" value="ECO:0007669"/>
    <property type="project" value="TreeGrafter"/>
</dbReference>
<dbReference type="SUPFAM" id="SSF52172">
    <property type="entry name" value="CheY-like"/>
    <property type="match status" value="1"/>
</dbReference>
<dbReference type="GO" id="GO:0000156">
    <property type="term" value="F:phosphorelay response regulator activity"/>
    <property type="evidence" value="ECO:0007669"/>
    <property type="project" value="TreeGrafter"/>
</dbReference>
<reference evidence="10 11" key="1">
    <citation type="submission" date="2017-09" db="EMBL/GenBank/DDBJ databases">
        <title>Genomics of the genus Arcobacter.</title>
        <authorList>
            <person name="Perez-Cataluna A."/>
            <person name="Figueras M.J."/>
            <person name="Salas-Masso N."/>
        </authorList>
    </citation>
    <scope>NUCLEOTIDE SEQUENCE [LARGE SCALE GENOMIC DNA]</scope>
    <source>
        <strain evidence="10 11">F156-34</strain>
    </source>
</reference>
<evidence type="ECO:0000256" key="3">
    <source>
        <dbReference type="ARBA" id="ARBA00023015"/>
    </source>
</evidence>
<dbReference type="Gene3D" id="1.10.10.10">
    <property type="entry name" value="Winged helix-like DNA-binding domain superfamily/Winged helix DNA-binding domain"/>
    <property type="match status" value="1"/>
</dbReference>
<dbReference type="Pfam" id="PF00072">
    <property type="entry name" value="Response_reg"/>
    <property type="match status" value="1"/>
</dbReference>
<feature type="DNA-binding region" description="OmpR/PhoB-type" evidence="7">
    <location>
        <begin position="131"/>
        <end position="225"/>
    </location>
</feature>
<dbReference type="PROSITE" id="PS51755">
    <property type="entry name" value="OMPR_PHOB"/>
    <property type="match status" value="1"/>
</dbReference>
<proteinExistence type="predicted"/>
<name>A0A4Q1ARP5_9BACT</name>
<dbReference type="OrthoDB" id="9808843at2"/>
<dbReference type="Pfam" id="PF00486">
    <property type="entry name" value="Trans_reg_C"/>
    <property type="match status" value="1"/>
</dbReference>
<keyword evidence="5" id="KW-0804">Transcription</keyword>
<evidence type="ECO:0000256" key="2">
    <source>
        <dbReference type="ARBA" id="ARBA00023012"/>
    </source>
</evidence>
<dbReference type="InterPro" id="IPR011006">
    <property type="entry name" value="CheY-like_superfamily"/>
</dbReference>
<feature type="domain" description="Response regulatory" evidence="8">
    <location>
        <begin position="12"/>
        <end position="126"/>
    </location>
</feature>
<dbReference type="Gene3D" id="3.40.50.2300">
    <property type="match status" value="1"/>
</dbReference>
<dbReference type="InterPro" id="IPR036388">
    <property type="entry name" value="WH-like_DNA-bd_sf"/>
</dbReference>
<keyword evidence="11" id="KW-1185">Reference proteome</keyword>
<dbReference type="EMBL" id="NXIE01000004">
    <property type="protein sequence ID" value="RXK12205.1"/>
    <property type="molecule type" value="Genomic_DNA"/>
</dbReference>
<keyword evidence="3" id="KW-0805">Transcription regulation</keyword>
<keyword evidence="4 7" id="KW-0238">DNA-binding</keyword>
<dbReference type="PANTHER" id="PTHR48111">
    <property type="entry name" value="REGULATOR OF RPOS"/>
    <property type="match status" value="1"/>
</dbReference>
<accession>A0A4Q1ARP5</accession>
<organism evidence="10 11">
    <name type="scientific">Halarcobacter mediterraneus</name>
    <dbReference type="NCBI Taxonomy" id="2023153"/>
    <lineage>
        <taxon>Bacteria</taxon>
        <taxon>Pseudomonadati</taxon>
        <taxon>Campylobacterota</taxon>
        <taxon>Epsilonproteobacteria</taxon>
        <taxon>Campylobacterales</taxon>
        <taxon>Arcobacteraceae</taxon>
        <taxon>Halarcobacter</taxon>
    </lineage>
</organism>
<evidence type="ECO:0000256" key="6">
    <source>
        <dbReference type="PROSITE-ProRule" id="PRU00169"/>
    </source>
</evidence>
<evidence type="ECO:0000313" key="11">
    <source>
        <dbReference type="Proteomes" id="UP000289718"/>
    </source>
</evidence>
<dbReference type="SMART" id="SM00862">
    <property type="entry name" value="Trans_reg_C"/>
    <property type="match status" value="1"/>
</dbReference>
<gene>
    <name evidence="10" type="ORF">CP965_10530</name>
</gene>
<dbReference type="GO" id="GO:0000976">
    <property type="term" value="F:transcription cis-regulatory region binding"/>
    <property type="evidence" value="ECO:0007669"/>
    <property type="project" value="TreeGrafter"/>
</dbReference>
<evidence type="ECO:0000259" key="9">
    <source>
        <dbReference type="PROSITE" id="PS51755"/>
    </source>
</evidence>
<dbReference type="GO" id="GO:0032993">
    <property type="term" value="C:protein-DNA complex"/>
    <property type="evidence" value="ECO:0007669"/>
    <property type="project" value="TreeGrafter"/>
</dbReference>
<evidence type="ECO:0000313" key="10">
    <source>
        <dbReference type="EMBL" id="RXK12205.1"/>
    </source>
</evidence>
<keyword evidence="1 6" id="KW-0597">Phosphoprotein</keyword>
<dbReference type="AlphaFoldDB" id="A0A4Q1ARP5"/>
<dbReference type="PANTHER" id="PTHR48111:SF1">
    <property type="entry name" value="TWO-COMPONENT RESPONSE REGULATOR ORR33"/>
    <property type="match status" value="1"/>
</dbReference>
<evidence type="ECO:0000256" key="1">
    <source>
        <dbReference type="ARBA" id="ARBA00022553"/>
    </source>
</evidence>
<evidence type="ECO:0000256" key="5">
    <source>
        <dbReference type="ARBA" id="ARBA00023163"/>
    </source>
</evidence>
<evidence type="ECO:0000259" key="8">
    <source>
        <dbReference type="PROSITE" id="PS50110"/>
    </source>
</evidence>
<keyword evidence="2" id="KW-0902">Two-component regulatory system</keyword>